<organism evidence="9 10">
    <name type="scientific">Ananas comosus</name>
    <name type="common">Pineapple</name>
    <name type="synonym">Ananas ananas</name>
    <dbReference type="NCBI Taxonomy" id="4615"/>
    <lineage>
        <taxon>Eukaryota</taxon>
        <taxon>Viridiplantae</taxon>
        <taxon>Streptophyta</taxon>
        <taxon>Embryophyta</taxon>
        <taxon>Tracheophyta</taxon>
        <taxon>Spermatophyta</taxon>
        <taxon>Magnoliopsida</taxon>
        <taxon>Liliopsida</taxon>
        <taxon>Poales</taxon>
        <taxon>Bromeliaceae</taxon>
        <taxon>Bromelioideae</taxon>
        <taxon>Ananas</taxon>
    </lineage>
</organism>
<gene>
    <name evidence="9" type="ORF">ACMD2_25477</name>
</gene>
<dbReference type="SUPFAM" id="SSF90229">
    <property type="entry name" value="CCCH zinc finger"/>
    <property type="match status" value="1"/>
</dbReference>
<proteinExistence type="predicted"/>
<keyword evidence="4" id="KW-0694">RNA-binding</keyword>
<dbReference type="SUPFAM" id="SSF54928">
    <property type="entry name" value="RNA-binding domain, RBD"/>
    <property type="match status" value="1"/>
</dbReference>
<dbReference type="AlphaFoldDB" id="A0A199VLP0"/>
<dbReference type="PROSITE" id="PS50103">
    <property type="entry name" value="ZF_C3H1"/>
    <property type="match status" value="1"/>
</dbReference>
<evidence type="ECO:0000256" key="7">
    <source>
        <dbReference type="SAM" id="MobiDB-lite"/>
    </source>
</evidence>
<keyword evidence="5" id="KW-0238">DNA-binding</keyword>
<dbReference type="GO" id="GO:0003723">
    <property type="term" value="F:RNA binding"/>
    <property type="evidence" value="ECO:0007669"/>
    <property type="project" value="UniProtKB-KW"/>
</dbReference>
<dbReference type="PANTHER" id="PTHR24009:SF3">
    <property type="entry name" value="RNA-BINDING (RRM_RBD_RNP MOTIFS) FAMILY PROTEIN-RELATED"/>
    <property type="match status" value="1"/>
</dbReference>
<accession>A0A199VLP0</accession>
<dbReference type="GO" id="GO:0003677">
    <property type="term" value="F:DNA binding"/>
    <property type="evidence" value="ECO:0007669"/>
    <property type="project" value="UniProtKB-KW"/>
</dbReference>
<keyword evidence="1 6" id="KW-0479">Metal-binding</keyword>
<evidence type="ECO:0000313" key="9">
    <source>
        <dbReference type="EMBL" id="OAY77650.1"/>
    </source>
</evidence>
<feature type="region of interest" description="Disordered" evidence="7">
    <location>
        <begin position="117"/>
        <end position="151"/>
    </location>
</feature>
<dbReference type="Gene3D" id="4.10.1000.10">
    <property type="entry name" value="Zinc finger, CCCH-type"/>
    <property type="match status" value="1"/>
</dbReference>
<dbReference type="PANTHER" id="PTHR24009">
    <property type="entry name" value="RNA-BINDING (RRM/RBD/RNP MOTIFS)"/>
    <property type="match status" value="1"/>
</dbReference>
<feature type="domain" description="C3H1-type" evidence="8">
    <location>
        <begin position="27"/>
        <end position="54"/>
    </location>
</feature>
<dbReference type="GO" id="GO:0008270">
    <property type="term" value="F:zinc ion binding"/>
    <property type="evidence" value="ECO:0007669"/>
    <property type="project" value="UniProtKB-KW"/>
</dbReference>
<keyword evidence="2 6" id="KW-0863">Zinc-finger</keyword>
<evidence type="ECO:0000259" key="8">
    <source>
        <dbReference type="PROSITE" id="PS50103"/>
    </source>
</evidence>
<dbReference type="Proteomes" id="UP000092600">
    <property type="component" value="Unassembled WGS sequence"/>
</dbReference>
<evidence type="ECO:0000256" key="4">
    <source>
        <dbReference type="ARBA" id="ARBA00022884"/>
    </source>
</evidence>
<dbReference type="Pfam" id="PF00642">
    <property type="entry name" value="zf-CCCH"/>
    <property type="match status" value="1"/>
</dbReference>
<dbReference type="InterPro" id="IPR000571">
    <property type="entry name" value="Znf_CCCH"/>
</dbReference>
<reference evidence="9 10" key="1">
    <citation type="journal article" date="2016" name="DNA Res.">
        <title>The draft genome of MD-2 pineapple using hybrid error correction of long reads.</title>
        <authorList>
            <person name="Redwan R.M."/>
            <person name="Saidin A."/>
            <person name="Kumar S.V."/>
        </authorList>
    </citation>
    <scope>NUCLEOTIDE SEQUENCE [LARGE SCALE GENOMIC DNA]</scope>
    <source>
        <strain evidence="10">cv. MD2</strain>
        <tissue evidence="9">Leaf</tissue>
    </source>
</reference>
<protein>
    <submittedName>
        <fullName evidence="9">Zinc finger CCCH domain-containing protein 53</fullName>
    </submittedName>
</protein>
<dbReference type="FunFam" id="3.30.70.330:FF:000678">
    <property type="entry name" value="zinc finger CCCH domain-containing protein 53-like isoform X2"/>
    <property type="match status" value="1"/>
</dbReference>
<evidence type="ECO:0000313" key="10">
    <source>
        <dbReference type="Proteomes" id="UP000092600"/>
    </source>
</evidence>
<evidence type="ECO:0000256" key="2">
    <source>
        <dbReference type="ARBA" id="ARBA00022771"/>
    </source>
</evidence>
<evidence type="ECO:0000256" key="6">
    <source>
        <dbReference type="PROSITE-ProRule" id="PRU00723"/>
    </source>
</evidence>
<keyword evidence="3 6" id="KW-0862">Zinc</keyword>
<dbReference type="InterPro" id="IPR035979">
    <property type="entry name" value="RBD_domain_sf"/>
</dbReference>
<feature type="compositionally biased region" description="Low complexity" evidence="7">
    <location>
        <begin position="258"/>
        <end position="273"/>
    </location>
</feature>
<dbReference type="STRING" id="4615.A0A199VLP0"/>
<evidence type="ECO:0000256" key="5">
    <source>
        <dbReference type="ARBA" id="ARBA00023125"/>
    </source>
</evidence>
<evidence type="ECO:0000256" key="1">
    <source>
        <dbReference type="ARBA" id="ARBA00022723"/>
    </source>
</evidence>
<sequence length="388" mass="41815">MGGWGAAAAQHRRSCSVSELCLGGDAGLGWKPCLYYARGYCKNGSTCRFLHGFPTTLRRRRRRRGGAGVQDVRIPYQQKRMFGFVTFIYPETVKLILAKGNPHFVCDARVLVKPYKEKGKVPDKKQQQQQTERGDFSGCSTPTGLLDTRDPFELPQIGTRMLYGANSCQEVLLRRKLEEQQQAAELQQAIELQGRRFMGLQLLDLKARTHLTPTTIPSPTINPASASAAAAAAAAAEGKSNGGGGEATSQDKKLNTGAAAAVAEPSASAVNAANKEESTGKANPNVDCDFQESSLEHNLPDSPFASPTKASSSSSSSSFLLGDSSSFSSAIMLPVESPQSNSTSSFMASNLLPPTSTLDLASSYNSCFFQMPRNGQQCREKNKERKKV</sequence>
<name>A0A199VLP0_ANACO</name>
<dbReference type="EMBL" id="LSRQ01001485">
    <property type="protein sequence ID" value="OAY77650.1"/>
    <property type="molecule type" value="Genomic_DNA"/>
</dbReference>
<feature type="region of interest" description="Disordered" evidence="7">
    <location>
        <begin position="237"/>
        <end position="315"/>
    </location>
</feature>
<dbReference type="InterPro" id="IPR036855">
    <property type="entry name" value="Znf_CCCH_sf"/>
</dbReference>
<feature type="compositionally biased region" description="Basic and acidic residues" evidence="7">
    <location>
        <begin position="117"/>
        <end position="126"/>
    </location>
</feature>
<feature type="zinc finger region" description="C3H1-type" evidence="6">
    <location>
        <begin position="27"/>
        <end position="54"/>
    </location>
</feature>
<dbReference type="SMART" id="SM00356">
    <property type="entry name" value="ZnF_C3H1"/>
    <property type="match status" value="1"/>
</dbReference>
<evidence type="ECO:0000256" key="3">
    <source>
        <dbReference type="ARBA" id="ARBA00022833"/>
    </source>
</evidence>
<comment type="caution">
    <text evidence="9">The sequence shown here is derived from an EMBL/GenBank/DDBJ whole genome shotgun (WGS) entry which is preliminary data.</text>
</comment>